<dbReference type="EMBL" id="JBBXMP010000168">
    <property type="protein sequence ID" value="KAL0060607.1"/>
    <property type="molecule type" value="Genomic_DNA"/>
</dbReference>
<accession>A0ABR2ZH81</accession>
<evidence type="ECO:0000313" key="1">
    <source>
        <dbReference type="EMBL" id="KAL0060607.1"/>
    </source>
</evidence>
<evidence type="ECO:0000313" key="2">
    <source>
        <dbReference type="Proteomes" id="UP001437256"/>
    </source>
</evidence>
<comment type="caution">
    <text evidence="1">The sequence shown here is derived from an EMBL/GenBank/DDBJ whole genome shotgun (WGS) entry which is preliminary data.</text>
</comment>
<proteinExistence type="predicted"/>
<dbReference type="Proteomes" id="UP001437256">
    <property type="component" value="Unassembled WGS sequence"/>
</dbReference>
<organism evidence="1 2">
    <name type="scientific">Marasmius tenuissimus</name>
    <dbReference type="NCBI Taxonomy" id="585030"/>
    <lineage>
        <taxon>Eukaryota</taxon>
        <taxon>Fungi</taxon>
        <taxon>Dikarya</taxon>
        <taxon>Basidiomycota</taxon>
        <taxon>Agaricomycotina</taxon>
        <taxon>Agaricomycetes</taxon>
        <taxon>Agaricomycetidae</taxon>
        <taxon>Agaricales</taxon>
        <taxon>Marasmiineae</taxon>
        <taxon>Marasmiaceae</taxon>
        <taxon>Marasmius</taxon>
    </lineage>
</organism>
<evidence type="ECO:0008006" key="3">
    <source>
        <dbReference type="Google" id="ProtNLM"/>
    </source>
</evidence>
<name>A0ABR2ZH81_9AGAR</name>
<protein>
    <recommendedName>
        <fullName evidence="3">Telomere-length maintenance and DNA damage repair domain-containing protein</fullName>
    </recommendedName>
</protein>
<gene>
    <name evidence="1" type="ORF">AAF712_012610</name>
</gene>
<sequence>MAPYTIAEQRAIDESLLKRAKSRFRNCLNAMQALQQISKPPSFKLGPSDAKISTVLEIFAVFASTLRGPGNDATGSGTASAAIRIRSYWQPLFGPWVRYLLERLVLPEEGPSSVDGVLALEQVLVIVPDLLAFPSHDGHGKGDLEMVVSSTPYLLPCFMRVWIRAVETNHGTWGVWTSIMAKAARSALKGQRVQHGGWNLDHTKTEIGLAVVRHLNCQIPRISKMSHDDFIFLKEFITSISVLWPADERPLTHPSVAEYSIPTMVSLLASLTRKRDSTWDEREPS</sequence>
<keyword evidence="2" id="KW-1185">Reference proteome</keyword>
<reference evidence="1 2" key="1">
    <citation type="submission" date="2024-05" db="EMBL/GenBank/DDBJ databases">
        <title>A draft genome resource for the thread blight pathogen Marasmius tenuissimus strain MS-2.</title>
        <authorList>
            <person name="Yulfo-Soto G.E."/>
            <person name="Baruah I.K."/>
            <person name="Amoako-Attah I."/>
            <person name="Bukari Y."/>
            <person name="Meinhardt L.W."/>
            <person name="Bailey B.A."/>
            <person name="Cohen S.P."/>
        </authorList>
    </citation>
    <scope>NUCLEOTIDE SEQUENCE [LARGE SCALE GENOMIC DNA]</scope>
    <source>
        <strain evidence="1 2">MS-2</strain>
    </source>
</reference>